<evidence type="ECO:0000256" key="6">
    <source>
        <dbReference type="ARBA" id="ARBA00022490"/>
    </source>
</evidence>
<dbReference type="Proteomes" id="UP000515162">
    <property type="component" value="Chromosome 3R"/>
</dbReference>
<keyword evidence="10" id="KW-0221">Differentiation</keyword>
<feature type="compositionally biased region" description="Polar residues" evidence="14">
    <location>
        <begin position="1078"/>
        <end position="1095"/>
    </location>
</feature>
<comment type="subcellular location">
    <subcellularLocation>
        <location evidence="2">Cell junction</location>
    </subcellularLocation>
    <subcellularLocation>
        <location evidence="1">Cell membrane</location>
        <topology evidence="1">Peripheral membrane protein</topology>
    </subcellularLocation>
    <subcellularLocation>
        <location evidence="3">Cytoplasm</location>
    </subcellularLocation>
</comment>
<evidence type="ECO:0000256" key="2">
    <source>
        <dbReference type="ARBA" id="ARBA00004282"/>
    </source>
</evidence>
<feature type="compositionally biased region" description="Acidic residues" evidence="14">
    <location>
        <begin position="676"/>
        <end position="686"/>
    </location>
</feature>
<feature type="region of interest" description="Disordered" evidence="14">
    <location>
        <begin position="2230"/>
        <end position="2265"/>
    </location>
</feature>
<feature type="region of interest" description="Disordered" evidence="14">
    <location>
        <begin position="427"/>
        <end position="446"/>
    </location>
</feature>
<evidence type="ECO:0000256" key="1">
    <source>
        <dbReference type="ARBA" id="ARBA00004202"/>
    </source>
</evidence>
<dbReference type="GO" id="GO:0045211">
    <property type="term" value="C:postsynaptic membrane"/>
    <property type="evidence" value="ECO:0007669"/>
    <property type="project" value="TreeGrafter"/>
</dbReference>
<feature type="compositionally biased region" description="Low complexity" evidence="14">
    <location>
        <begin position="1065"/>
        <end position="1077"/>
    </location>
</feature>
<dbReference type="InterPro" id="IPR055414">
    <property type="entry name" value="LRR_R13L4/SHOC2-like"/>
</dbReference>
<feature type="compositionally biased region" description="Low complexity" evidence="14">
    <location>
        <begin position="2439"/>
        <end position="2455"/>
    </location>
</feature>
<feature type="region of interest" description="Disordered" evidence="14">
    <location>
        <begin position="1532"/>
        <end position="1656"/>
    </location>
</feature>
<keyword evidence="5" id="KW-1003">Cell membrane</keyword>
<dbReference type="RefSeq" id="XP_033163827.1">
    <property type="nucleotide sequence ID" value="XM_033307936.1"/>
</dbReference>
<dbReference type="SMART" id="SM00365">
    <property type="entry name" value="LRR_SD22"/>
    <property type="match status" value="6"/>
</dbReference>
<feature type="compositionally biased region" description="Pro residues" evidence="14">
    <location>
        <begin position="1774"/>
        <end position="1788"/>
    </location>
</feature>
<feature type="region of interest" description="Disordered" evidence="14">
    <location>
        <begin position="1871"/>
        <end position="1907"/>
    </location>
</feature>
<dbReference type="Gene3D" id="2.30.42.10">
    <property type="match status" value="4"/>
</dbReference>
<feature type="compositionally biased region" description="Low complexity" evidence="14">
    <location>
        <begin position="1128"/>
        <end position="1137"/>
    </location>
</feature>
<evidence type="ECO:0000313" key="17">
    <source>
        <dbReference type="RefSeq" id="XP_033163827.1"/>
    </source>
</evidence>
<dbReference type="SMART" id="SM00228">
    <property type="entry name" value="PDZ"/>
    <property type="match status" value="4"/>
</dbReference>
<feature type="region of interest" description="Disordered" evidence="14">
    <location>
        <begin position="1675"/>
        <end position="1852"/>
    </location>
</feature>
<proteinExistence type="predicted"/>
<dbReference type="SMART" id="SM00364">
    <property type="entry name" value="LRR_BAC"/>
    <property type="match status" value="9"/>
</dbReference>
<dbReference type="FunFam" id="2.30.42.10:FF:000074">
    <property type="entry name" value="protein scribble homolog isoform X2"/>
    <property type="match status" value="1"/>
</dbReference>
<evidence type="ECO:0000256" key="4">
    <source>
        <dbReference type="ARBA" id="ARBA00022473"/>
    </source>
</evidence>
<dbReference type="GO" id="GO:0005737">
    <property type="term" value="C:cytoplasm"/>
    <property type="evidence" value="ECO:0007669"/>
    <property type="project" value="UniProtKB-SubCell"/>
</dbReference>
<feature type="region of interest" description="Disordered" evidence="14">
    <location>
        <begin position="655"/>
        <end position="717"/>
    </location>
</feature>
<feature type="compositionally biased region" description="Acidic residues" evidence="14">
    <location>
        <begin position="589"/>
        <end position="601"/>
    </location>
</feature>
<evidence type="ECO:0000256" key="10">
    <source>
        <dbReference type="ARBA" id="ARBA00022782"/>
    </source>
</evidence>
<dbReference type="InterPro" id="IPR003591">
    <property type="entry name" value="Leu-rich_rpt_typical-subtyp"/>
</dbReference>
<dbReference type="GO" id="GO:0016323">
    <property type="term" value="C:basolateral plasma membrane"/>
    <property type="evidence" value="ECO:0007669"/>
    <property type="project" value="TreeGrafter"/>
</dbReference>
<dbReference type="CDD" id="cd06701">
    <property type="entry name" value="PDZ4_Scribble-like"/>
    <property type="match status" value="1"/>
</dbReference>
<feature type="region of interest" description="Disordered" evidence="14">
    <location>
        <begin position="585"/>
        <end position="642"/>
    </location>
</feature>
<dbReference type="CDD" id="cd06704">
    <property type="entry name" value="PDZ1_Scribble-like"/>
    <property type="match status" value="1"/>
</dbReference>
<evidence type="ECO:0000256" key="13">
    <source>
        <dbReference type="ARBA" id="ARBA00023136"/>
    </source>
</evidence>
<feature type="compositionally biased region" description="Basic and acidic residues" evidence="14">
    <location>
        <begin position="1675"/>
        <end position="1684"/>
    </location>
</feature>
<feature type="compositionally biased region" description="Low complexity" evidence="14">
    <location>
        <begin position="1789"/>
        <end position="1823"/>
    </location>
</feature>
<feature type="region of interest" description="Disordered" evidence="14">
    <location>
        <begin position="453"/>
        <end position="474"/>
    </location>
</feature>
<feature type="compositionally biased region" description="Low complexity" evidence="14">
    <location>
        <begin position="1467"/>
        <end position="1479"/>
    </location>
</feature>
<feature type="compositionally biased region" description="Basic and acidic residues" evidence="14">
    <location>
        <begin position="1630"/>
        <end position="1656"/>
    </location>
</feature>
<organism evidence="16 17">
    <name type="scientific">Drosophila mauritiana</name>
    <name type="common">Fruit fly</name>
    <dbReference type="NCBI Taxonomy" id="7226"/>
    <lineage>
        <taxon>Eukaryota</taxon>
        <taxon>Metazoa</taxon>
        <taxon>Ecdysozoa</taxon>
        <taxon>Arthropoda</taxon>
        <taxon>Hexapoda</taxon>
        <taxon>Insecta</taxon>
        <taxon>Pterygota</taxon>
        <taxon>Neoptera</taxon>
        <taxon>Endopterygota</taxon>
        <taxon>Diptera</taxon>
        <taxon>Brachycera</taxon>
        <taxon>Muscomorpha</taxon>
        <taxon>Ephydroidea</taxon>
        <taxon>Drosophilidae</taxon>
        <taxon>Drosophila</taxon>
        <taxon>Sophophora</taxon>
    </lineage>
</organism>
<keyword evidence="8" id="KW-0433">Leucine-rich repeat</keyword>
<gene>
    <name evidence="17" type="primary">LOC117143309</name>
</gene>
<dbReference type="GO" id="GO:0014069">
    <property type="term" value="C:postsynaptic density"/>
    <property type="evidence" value="ECO:0007669"/>
    <property type="project" value="TreeGrafter"/>
</dbReference>
<dbReference type="GO" id="GO:0019901">
    <property type="term" value="F:protein kinase binding"/>
    <property type="evidence" value="ECO:0007669"/>
    <property type="project" value="TreeGrafter"/>
</dbReference>
<dbReference type="PANTHER" id="PTHR23119:SF44">
    <property type="entry name" value="PROTEIN LAP4"/>
    <property type="match status" value="1"/>
</dbReference>
<feature type="compositionally biased region" description="Basic and acidic residues" evidence="14">
    <location>
        <begin position="1873"/>
        <end position="1886"/>
    </location>
</feature>
<keyword evidence="13" id="KW-0472">Membrane</keyword>
<feature type="compositionally biased region" description="Acidic residues" evidence="14">
    <location>
        <begin position="2152"/>
        <end position="2164"/>
    </location>
</feature>
<dbReference type="CDD" id="cd06703">
    <property type="entry name" value="PDZ2_Scribble-like"/>
    <property type="match status" value="1"/>
</dbReference>
<dbReference type="CDD" id="cd06702">
    <property type="entry name" value="PDZ3_Scribble-like"/>
    <property type="match status" value="1"/>
</dbReference>
<feature type="compositionally biased region" description="Acidic residues" evidence="14">
    <location>
        <begin position="1980"/>
        <end position="2013"/>
    </location>
</feature>
<keyword evidence="7" id="KW-0597">Phosphoprotein</keyword>
<evidence type="ECO:0000256" key="5">
    <source>
        <dbReference type="ARBA" id="ARBA00022475"/>
    </source>
</evidence>
<keyword evidence="12" id="KW-0175">Coiled coil</keyword>
<feature type="region of interest" description="Disordered" evidence="14">
    <location>
        <begin position="2284"/>
        <end position="2322"/>
    </location>
</feature>
<feature type="compositionally biased region" description="Polar residues" evidence="14">
    <location>
        <begin position="1888"/>
        <end position="1900"/>
    </location>
</feature>
<evidence type="ECO:0000313" key="16">
    <source>
        <dbReference type="Proteomes" id="UP000515162"/>
    </source>
</evidence>
<accession>A0A6P8K5A2</accession>
<feature type="domain" description="PDZ" evidence="15">
    <location>
        <begin position="729"/>
        <end position="816"/>
    </location>
</feature>
<keyword evidence="16" id="KW-1185">Reference proteome</keyword>
<dbReference type="InterPro" id="IPR001611">
    <property type="entry name" value="Leu-rich_rpt"/>
</dbReference>
<feature type="compositionally biased region" description="Low complexity" evidence="14">
    <location>
        <begin position="2463"/>
        <end position="2479"/>
    </location>
</feature>
<dbReference type="InterPro" id="IPR036034">
    <property type="entry name" value="PDZ_sf"/>
</dbReference>
<dbReference type="GO" id="GO:0098968">
    <property type="term" value="P:neurotransmitter receptor transport postsynaptic membrane to endosome"/>
    <property type="evidence" value="ECO:0007669"/>
    <property type="project" value="TreeGrafter"/>
</dbReference>
<feature type="domain" description="PDZ" evidence="15">
    <location>
        <begin position="927"/>
        <end position="1017"/>
    </location>
</feature>
<evidence type="ECO:0000256" key="7">
    <source>
        <dbReference type="ARBA" id="ARBA00022553"/>
    </source>
</evidence>
<dbReference type="FunFam" id="3.80.10.10:FF:000076">
    <property type="entry name" value="protein lap4 isoform X23"/>
    <property type="match status" value="1"/>
</dbReference>
<dbReference type="Pfam" id="PF13855">
    <property type="entry name" value="LRR_8"/>
    <property type="match status" value="2"/>
</dbReference>
<dbReference type="InterPro" id="IPR032675">
    <property type="entry name" value="LRR_dom_sf"/>
</dbReference>
<feature type="domain" description="PDZ" evidence="15">
    <location>
        <begin position="1141"/>
        <end position="1231"/>
    </location>
</feature>
<dbReference type="Pfam" id="PF23598">
    <property type="entry name" value="LRR_14"/>
    <property type="match status" value="1"/>
</dbReference>
<feature type="compositionally biased region" description="Polar residues" evidence="14">
    <location>
        <begin position="655"/>
        <end position="672"/>
    </location>
</feature>
<dbReference type="CTD" id="23513"/>
<evidence type="ECO:0000256" key="11">
    <source>
        <dbReference type="ARBA" id="ARBA00022949"/>
    </source>
</evidence>
<feature type="compositionally biased region" description="Low complexity" evidence="14">
    <location>
        <begin position="1370"/>
        <end position="1380"/>
    </location>
</feature>
<dbReference type="GO" id="GO:0043113">
    <property type="term" value="P:receptor clustering"/>
    <property type="evidence" value="ECO:0007669"/>
    <property type="project" value="TreeGrafter"/>
</dbReference>
<dbReference type="PANTHER" id="PTHR23119">
    <property type="entry name" value="DISCS LARGE"/>
    <property type="match status" value="1"/>
</dbReference>
<feature type="compositionally biased region" description="Acidic residues" evidence="14">
    <location>
        <begin position="1712"/>
        <end position="1721"/>
    </location>
</feature>
<feature type="region of interest" description="Disordered" evidence="14">
    <location>
        <begin position="1418"/>
        <end position="1441"/>
    </location>
</feature>
<feature type="region of interest" description="Disordered" evidence="14">
    <location>
        <begin position="1350"/>
        <end position="1387"/>
    </location>
</feature>
<dbReference type="FunFam" id="2.30.42.10:FF:000153">
    <property type="entry name" value="Scribbled, isoform T"/>
    <property type="match status" value="1"/>
</dbReference>
<evidence type="ECO:0000256" key="8">
    <source>
        <dbReference type="ARBA" id="ARBA00022614"/>
    </source>
</evidence>
<dbReference type="Gene3D" id="3.80.10.10">
    <property type="entry name" value="Ribonuclease Inhibitor"/>
    <property type="match status" value="4"/>
</dbReference>
<dbReference type="FunFam" id="2.30.42.10:FF:000041">
    <property type="entry name" value="protein scribble homolog isoform X1"/>
    <property type="match status" value="1"/>
</dbReference>
<keyword evidence="11" id="KW-0965">Cell junction</keyword>
<evidence type="ECO:0000259" key="15">
    <source>
        <dbReference type="PROSITE" id="PS50106"/>
    </source>
</evidence>
<dbReference type="PROSITE" id="PS51450">
    <property type="entry name" value="LRR"/>
    <property type="match status" value="5"/>
</dbReference>
<keyword evidence="4" id="KW-0217">Developmental protein</keyword>
<dbReference type="FunFam" id="3.80.10.10:FF:000036">
    <property type="entry name" value="protein scribble homolog isoform X1"/>
    <property type="match status" value="1"/>
</dbReference>
<feature type="region of interest" description="Disordered" evidence="14">
    <location>
        <begin position="2147"/>
        <end position="2168"/>
    </location>
</feature>
<sequence length="2489" mass="270469">MFKCIPIFKGCNRQVEFVDKRHCSLPQVPEEILRYSRTLEELFLDANHIRDLPKNFFRLHRLRKLGLSDNEIGRLPPDIQNFENLVELDVSRNDIPDIPDDIKHLQSLQVADFSSNPIPKLPSGFSQLKNLTVLGLNDMSLTTLPADFGSLTQLESLELRENLLKHLPETISQLTKLKRLDLGDNEIEDLPPYLGYLPGLHELWLDHNQLQRLPPELGLLTKLTYLDVSENRLEELPNEISGLVSLTDLDLAQNLLEALPDGIAKLSRLTILKLDQNRLQRLNDTLGNCENMQELILTENFLSELPASIGQMTKLSNLNVDRNALEYLPLEIGQCANLGVLSLRDNKLKKLPPELGNCTVLHVLDVSGNQLLYLPYSLVNLQLKAVWLSENQSQPLLTFQPDTDAETGEQVLSCYLLPQQEYQPITPARDLESDSEPFEEREPSRTVVKFSEEATQEKDTPFVRQNTPHPKDLKAKAQKLKVERSRNEEHANLVTLPEENGTKLAETPTETRTIANNHQQQAHPVQQPIVGVNSKQPVVVGVVTPTTTTVAPTGVQGGSEGASSTANNVKAATAAVVAELAATVGGGDEVQDDDEQEDEFESDRRVGFQVEGEDDDFYKRPPKLHRRDTPHHLKNKRVQHLTDKQASEILANALATQERNDTTPQHSLSGKVTSPIEEEEQLEVEQEQQQQQHPFDSSLSPISAGKTAEASTDPDNLDGVTELRLEQYEIHIERTAAGLGLSIAGGKGSTPFKGDDDGIFISRVTEAGPADLAGLKVGDKVIKVNGIVVVDADHYQAVQVLKACGAVLVLVVQREVTRLIGHPVFSEDGSVSQISVETRPLVADAPPAASISHERYIPAPIEIVPQQQHPQQQQQQPIQQVAPTHSYSGNVFATPTAAQTVQPAASAAPNGLLLNGREAPLSYIQLHTTLIRDQIGQGLGFSIAGGKGSPPFKDDCDGIFISRITEGGLAYRDGKIMVGDRVMAINGNDMTEAHHDAAVACLTEPQRFVRLVLQREYRGPLEPPTSPRSPAVLNSLSPSGYLANRPANFSRSVGEVEQPYKYNTLATTTPTPKSTVPASISNNNNTLPSSKTNGFATAAATIDSSTGQPVPAPRRTNSVPMGDGDTGAGSTTSGDSGEAQEVVLPKNQGSLGFSIIGGTDHSCVPFGTREPGIFISHIVPGGIASKCGKLRMGDRILKVNEADVSKATHQDAVLELLKPGDEIKLTIQHDPLPPGFQEVLLSKAEGERLGMHIKGGLNGQRGNPADPSDEGVFVSKINSVGAARRDGRLKVGMRLLEVNGHSLLGASHQDAVNVLRNAGNEIQLVVCKGYDKSNLIHSIGQAGGMSTGFNSSASCSGGSRQGSRASETGSELSQSQSVSSLDHEEDERLRQDFDVFASQKPDAQQPTGQSVLAAAAAMVHGASSPTPPAATSNTTPLPTAAPVASADLTAPDTPATQTVALIHAEQQAHQQQQQQQQTQLAPLGQEKSTQEKVLEIVRAADAFTTVPPKSPSEHHEQDKIQKTTTVVISKHTLDTNPTTPTTPAAPLPIAGAESANSTGAPSPAVPASTPGSAPALPAVAVQTQTQTTSTEKDEEEESQLQSTPASRDGAEEQQEEVRAKPTPTKVPKSVSDKKRFFESAMEDQHKPTQKTDKVFSFLSKDEVEKLRQEEERKIATLRRDKNSRLLDAANDNIDKDAAQQRTKSNSNSSSGDDNDDSDQEEGIARGDSVDNAALGHFDDAEDMRTAQSLAPTMPHAPSKIPKQKLKAKQIESTPPTPTALDPPKPSLLPKPKVKVVIPPALQQRLKQQQVQQQQQHQQSQPEEPSIPEEEHHQQPEPDSPSAAGGSRIPVRTLKAERRALALAARQSGLSVEEYLKRLETQDDKESPASPTTPTGKSRSMINAEKRASWRAARLRSLEQGAVEAQDVIKNMRKMTDDLITHESRASEVETCKERIISLELQVPEAEDEGRLDDTQPPLELEADDFQDDEDDEDDDDDDDDEDDYEDEDEEEDTASIVTVQANNEKLFLRHDSDTYGPSSIESVASGKVRIKPTPLSLHQTLAKETTIVEVLNPVIGGDGSARTIHVSGGLPFDEDAFEQGAVAVLRSETFVLPGAAGGGRSELSLNAKMKTVLEELLENERVKLNLQKSLEGEEGEDDDDEDENGSAYGDARDEVESAYGDAIDDVVDFGSATVTSRAANDKDDVKNGNQQLLEELIKDSNRNTIIAKLAGQLSDDDEEDDDEEESSDSSDEDSDDSDEEDNAQEQLNVTYVQGAQVIENLNTLATGGKLQKSQTYTAIKQAEEPKEEDTKLEEDPSAEKPCGADTLAKLQAEQRALAEISKQLRKSVEDLLSADGETVVETQRTYTLPAPSDSSAVVTVTEVVKKQKKKKSETGEELFNRLLNAAESERQVFDRQQGETITTTTTTTEAVSSEDNEPSTSVVTTTRTVSNIVTSGIPRPETSKQNNRSSNSNSSNNNRNKNKRKGKKK</sequence>
<dbReference type="GeneID" id="117143309"/>
<dbReference type="SUPFAM" id="SSF50156">
    <property type="entry name" value="PDZ domain-like"/>
    <property type="match status" value="4"/>
</dbReference>
<dbReference type="InterPro" id="IPR050614">
    <property type="entry name" value="Synaptic_Scaffolding_LAP-MAGUK"/>
</dbReference>
<dbReference type="GO" id="GO:0098887">
    <property type="term" value="P:neurotransmitter receptor transport, endosome to postsynaptic membrane"/>
    <property type="evidence" value="ECO:0007669"/>
    <property type="project" value="TreeGrafter"/>
</dbReference>
<feature type="compositionally biased region" description="Basic residues" evidence="14">
    <location>
        <begin position="620"/>
        <end position="639"/>
    </location>
</feature>
<protein>
    <submittedName>
        <fullName evidence="17">Protein lap4 isoform X14</fullName>
    </submittedName>
</protein>
<dbReference type="Pfam" id="PF00595">
    <property type="entry name" value="PDZ"/>
    <property type="match status" value="4"/>
</dbReference>
<name>A0A6P8K5A2_DROMA</name>
<feature type="compositionally biased region" description="Low complexity" evidence="14">
    <location>
        <begin position="1534"/>
        <end position="1548"/>
    </location>
</feature>
<feature type="compositionally biased region" description="Low complexity" evidence="14">
    <location>
        <begin position="1429"/>
        <end position="1441"/>
    </location>
</feature>
<dbReference type="PROSITE" id="PS50106">
    <property type="entry name" value="PDZ"/>
    <property type="match status" value="4"/>
</dbReference>
<feature type="compositionally biased region" description="Polar residues" evidence="14">
    <location>
        <begin position="2284"/>
        <end position="2298"/>
    </location>
</feature>
<keyword evidence="6" id="KW-0963">Cytoplasm</keyword>
<feature type="region of interest" description="Disordered" evidence="14">
    <location>
        <begin position="1959"/>
        <end position="2021"/>
    </location>
</feature>
<feature type="region of interest" description="Disordered" evidence="14">
    <location>
        <begin position="2409"/>
        <end position="2489"/>
    </location>
</feature>
<dbReference type="GO" id="GO:0045197">
    <property type="term" value="P:establishment or maintenance of epithelial cell apical/basal polarity"/>
    <property type="evidence" value="ECO:0007669"/>
    <property type="project" value="TreeGrafter"/>
</dbReference>
<feature type="compositionally biased region" description="Acidic residues" evidence="14">
    <location>
        <begin position="2234"/>
        <end position="2263"/>
    </location>
</feature>
<evidence type="ECO:0000256" key="9">
    <source>
        <dbReference type="ARBA" id="ARBA00022737"/>
    </source>
</evidence>
<dbReference type="SMART" id="SM00369">
    <property type="entry name" value="LRR_TYP"/>
    <property type="match status" value="13"/>
</dbReference>
<feature type="region of interest" description="Disordered" evidence="14">
    <location>
        <begin position="1065"/>
        <end position="1137"/>
    </location>
</feature>
<dbReference type="FunFam" id="2.30.42.10:FF:000064">
    <property type="entry name" value="protein lap4 isoform X1"/>
    <property type="match status" value="1"/>
</dbReference>
<evidence type="ECO:0000256" key="3">
    <source>
        <dbReference type="ARBA" id="ARBA00004496"/>
    </source>
</evidence>
<feature type="compositionally biased region" description="Polar residues" evidence="14">
    <location>
        <begin position="1350"/>
        <end position="1369"/>
    </location>
</feature>
<feature type="domain" description="PDZ" evidence="15">
    <location>
        <begin position="1238"/>
        <end position="1330"/>
    </location>
</feature>
<keyword evidence="9" id="KW-0677">Repeat</keyword>
<dbReference type="GO" id="GO:0005912">
    <property type="term" value="C:adherens junction"/>
    <property type="evidence" value="ECO:0007669"/>
    <property type="project" value="TreeGrafter"/>
</dbReference>
<evidence type="ECO:0000256" key="12">
    <source>
        <dbReference type="ARBA" id="ARBA00023054"/>
    </source>
</evidence>
<dbReference type="FunFam" id="3.80.10.10:FF:000599">
    <property type="entry name" value="Leucine-rich repeat-containing protein"/>
    <property type="match status" value="1"/>
</dbReference>
<feature type="region of interest" description="Disordered" evidence="14">
    <location>
        <begin position="1464"/>
        <end position="1486"/>
    </location>
</feature>
<dbReference type="InterPro" id="IPR001478">
    <property type="entry name" value="PDZ"/>
</dbReference>
<dbReference type="SUPFAM" id="SSF52058">
    <property type="entry name" value="L domain-like"/>
    <property type="match status" value="2"/>
</dbReference>
<feature type="compositionally biased region" description="Basic residues" evidence="14">
    <location>
        <begin position="2480"/>
        <end position="2489"/>
    </location>
</feature>
<evidence type="ECO:0000256" key="14">
    <source>
        <dbReference type="SAM" id="MobiDB-lite"/>
    </source>
</evidence>
<reference evidence="17" key="1">
    <citation type="submission" date="2025-08" db="UniProtKB">
        <authorList>
            <consortium name="RefSeq"/>
        </authorList>
    </citation>
    <scope>IDENTIFICATION</scope>
    <source>
        <strain evidence="17">Mau12</strain>
        <tissue evidence="17">Whole Body</tissue>
    </source>
</reference>
<dbReference type="GO" id="GO:0030154">
    <property type="term" value="P:cell differentiation"/>
    <property type="evidence" value="ECO:0007669"/>
    <property type="project" value="UniProtKB-KW"/>
</dbReference>
<dbReference type="GO" id="GO:0098609">
    <property type="term" value="P:cell-cell adhesion"/>
    <property type="evidence" value="ECO:0007669"/>
    <property type="project" value="TreeGrafter"/>
</dbReference>